<keyword evidence="1" id="KW-0812">Transmembrane</keyword>
<keyword evidence="3" id="KW-0808">Transferase</keyword>
<feature type="transmembrane region" description="Helical" evidence="1">
    <location>
        <begin position="16"/>
        <end position="33"/>
    </location>
</feature>
<reference evidence="3" key="1">
    <citation type="submission" date="2023-09" db="EMBL/GenBank/DDBJ databases">
        <title>Paucibacter sp. APW11 Genome sequencing and assembly.</title>
        <authorList>
            <person name="Kim I."/>
        </authorList>
    </citation>
    <scope>NUCLEOTIDE SEQUENCE</scope>
    <source>
        <strain evidence="3">APW11</strain>
    </source>
</reference>
<dbReference type="Gene3D" id="3.30.565.10">
    <property type="entry name" value="Histidine kinase-like ATPase, C-terminal domain"/>
    <property type="match status" value="1"/>
</dbReference>
<dbReference type="EMBL" id="JAVXZY010000003">
    <property type="protein sequence ID" value="MDT8999586.1"/>
    <property type="molecule type" value="Genomic_DNA"/>
</dbReference>
<name>A0ABU3PAH0_9BURK</name>
<dbReference type="RefSeq" id="WP_315650146.1">
    <property type="nucleotide sequence ID" value="NZ_JAVXZY010000003.1"/>
</dbReference>
<dbReference type="Proteomes" id="UP001246372">
    <property type="component" value="Unassembled WGS sequence"/>
</dbReference>
<evidence type="ECO:0000259" key="2">
    <source>
        <dbReference type="Pfam" id="PF06580"/>
    </source>
</evidence>
<sequence>MPSPTPSPLPESAQRLRLWLAYAATLLVFGLLLTAPQLQRYLEHGGPHPWEPFLWELSSLLCNGLLGVALYRWHVAGLGRPRLLQIGRHALGAAVYFFAHVGGMFAIRFAVYAVVGVEYHPGSAANVLSYELGKDLVAYGLFVVICHGIHLFFSSQRQALQLQRLQQELAEARFARLAEQVQPHFLFNTLNLISSVMYEDVAKADRILCQLATLLRQALDAERQGWHSLDEELTLVQPFLEIMQARFGERLQVQLDIAPDARRCRLPALLLITPLENAIKHDVAQALQNSCVSLRAWCETGPTSPDGDRLKLRVHNSGTAPQRLSREGSIGLPNLRARLQAAYGDAAALHFGAAPEGGSELLLDLPSTMTPTNDATAADR</sequence>
<dbReference type="PANTHER" id="PTHR34220">
    <property type="entry name" value="SENSOR HISTIDINE KINASE YPDA"/>
    <property type="match status" value="1"/>
</dbReference>
<gene>
    <name evidence="3" type="ORF">RQP53_09945</name>
</gene>
<protein>
    <submittedName>
        <fullName evidence="3">Histidine kinase</fullName>
    </submittedName>
</protein>
<evidence type="ECO:0000313" key="3">
    <source>
        <dbReference type="EMBL" id="MDT8999586.1"/>
    </source>
</evidence>
<feature type="transmembrane region" description="Helical" evidence="1">
    <location>
        <begin position="136"/>
        <end position="154"/>
    </location>
</feature>
<keyword evidence="4" id="KW-1185">Reference proteome</keyword>
<evidence type="ECO:0000313" key="4">
    <source>
        <dbReference type="Proteomes" id="UP001246372"/>
    </source>
</evidence>
<accession>A0ABU3PAH0</accession>
<keyword evidence="3" id="KW-0418">Kinase</keyword>
<evidence type="ECO:0000256" key="1">
    <source>
        <dbReference type="SAM" id="Phobius"/>
    </source>
</evidence>
<keyword evidence="1" id="KW-1133">Transmembrane helix</keyword>
<dbReference type="Pfam" id="PF06580">
    <property type="entry name" value="His_kinase"/>
    <property type="match status" value="1"/>
</dbReference>
<dbReference type="GO" id="GO:0016301">
    <property type="term" value="F:kinase activity"/>
    <property type="evidence" value="ECO:0007669"/>
    <property type="project" value="UniProtKB-KW"/>
</dbReference>
<feature type="transmembrane region" description="Helical" evidence="1">
    <location>
        <begin position="53"/>
        <end position="73"/>
    </location>
</feature>
<dbReference type="InterPro" id="IPR010559">
    <property type="entry name" value="Sig_transdc_His_kin_internal"/>
</dbReference>
<organism evidence="3 4">
    <name type="scientific">Roseateles aquae</name>
    <dbReference type="NCBI Taxonomy" id="3077235"/>
    <lineage>
        <taxon>Bacteria</taxon>
        <taxon>Pseudomonadati</taxon>
        <taxon>Pseudomonadota</taxon>
        <taxon>Betaproteobacteria</taxon>
        <taxon>Burkholderiales</taxon>
        <taxon>Sphaerotilaceae</taxon>
        <taxon>Roseateles</taxon>
    </lineage>
</organism>
<feature type="domain" description="Signal transduction histidine kinase internal region" evidence="2">
    <location>
        <begin position="173"/>
        <end position="251"/>
    </location>
</feature>
<proteinExistence type="predicted"/>
<dbReference type="InterPro" id="IPR050640">
    <property type="entry name" value="Bact_2-comp_sensor_kinase"/>
</dbReference>
<keyword evidence="1" id="KW-0472">Membrane</keyword>
<dbReference type="PANTHER" id="PTHR34220:SF9">
    <property type="entry name" value="SIGNAL TRANSDUCTION HISTIDINE KINASE INTERNAL REGION DOMAIN-CONTAINING PROTEIN"/>
    <property type="match status" value="1"/>
</dbReference>
<feature type="transmembrane region" description="Helical" evidence="1">
    <location>
        <begin position="94"/>
        <end position="116"/>
    </location>
</feature>
<comment type="caution">
    <text evidence="3">The sequence shown here is derived from an EMBL/GenBank/DDBJ whole genome shotgun (WGS) entry which is preliminary data.</text>
</comment>
<dbReference type="InterPro" id="IPR036890">
    <property type="entry name" value="HATPase_C_sf"/>
</dbReference>